<dbReference type="Pfam" id="PF02578">
    <property type="entry name" value="Cu-oxidase_4"/>
    <property type="match status" value="1"/>
</dbReference>
<dbReference type="InterPro" id="IPR038371">
    <property type="entry name" value="Cu_polyphenol_OxRdtase_sf"/>
</dbReference>
<sequence>MNLEKTPLGYELKTSHITAFFGGAAATLADVKSAYPQFDFVRLKQIHSDAVIESKDSSLDYQVLGDAHFSRTKNLALCVITADCVPVLFYHHGTDLISGVHAGWRGVANRIIPKTLQQLVATGADASELDVIIGPHIQKKSFEVGNDVRDQILSSLGPLSPAERAQYFQSLEDGKSLVDLNLVVRTQLQQEGINLDRLFDLHIDTVTNNEFHSYRRDKEKSGRQISFICRTSG</sequence>
<organism evidence="11 12">
    <name type="scientific">Bdellovibrio bacteriovorus str. Tiberius</name>
    <dbReference type="NCBI Taxonomy" id="1069642"/>
    <lineage>
        <taxon>Bacteria</taxon>
        <taxon>Pseudomonadati</taxon>
        <taxon>Bdellovibrionota</taxon>
        <taxon>Bdellovibrionia</taxon>
        <taxon>Bdellovibrionales</taxon>
        <taxon>Pseudobdellovibrionaceae</taxon>
        <taxon>Bdellovibrio</taxon>
    </lineage>
</organism>
<evidence type="ECO:0000256" key="4">
    <source>
        <dbReference type="ARBA" id="ARBA00022723"/>
    </source>
</evidence>
<evidence type="ECO:0000256" key="5">
    <source>
        <dbReference type="ARBA" id="ARBA00022801"/>
    </source>
</evidence>
<protein>
    <recommendedName>
        <fullName evidence="10">Purine nucleoside phosphorylase</fullName>
    </recommendedName>
</protein>
<dbReference type="OrthoDB" id="4279at2"/>
<comment type="catalytic activity">
    <reaction evidence="9">
        <text>S-methyl-5'-thioadenosine + phosphate = 5-(methylsulfanyl)-alpha-D-ribose 1-phosphate + adenine</text>
        <dbReference type="Rhea" id="RHEA:11852"/>
        <dbReference type="ChEBI" id="CHEBI:16708"/>
        <dbReference type="ChEBI" id="CHEBI:17509"/>
        <dbReference type="ChEBI" id="CHEBI:43474"/>
        <dbReference type="ChEBI" id="CHEBI:58533"/>
        <dbReference type="EC" id="2.4.2.28"/>
    </reaction>
    <physiologicalReaction direction="left-to-right" evidence="9">
        <dbReference type="Rhea" id="RHEA:11853"/>
    </physiologicalReaction>
</comment>
<evidence type="ECO:0000256" key="10">
    <source>
        <dbReference type="RuleBase" id="RU361274"/>
    </source>
</evidence>
<evidence type="ECO:0000313" key="12">
    <source>
        <dbReference type="Proteomes" id="UP000010074"/>
    </source>
</evidence>
<dbReference type="GO" id="GO:0005507">
    <property type="term" value="F:copper ion binding"/>
    <property type="evidence" value="ECO:0007669"/>
    <property type="project" value="TreeGrafter"/>
</dbReference>
<dbReference type="Gene3D" id="3.60.140.10">
    <property type="entry name" value="CNF1/YfiH-like putative cysteine hydrolases"/>
    <property type="match status" value="1"/>
</dbReference>
<proteinExistence type="inferred from homology"/>
<name>K7ZCM9_BDEBC</name>
<evidence type="ECO:0000256" key="7">
    <source>
        <dbReference type="ARBA" id="ARBA00047989"/>
    </source>
</evidence>
<dbReference type="AlphaFoldDB" id="K7ZCM9"/>
<evidence type="ECO:0000256" key="2">
    <source>
        <dbReference type="ARBA" id="ARBA00007353"/>
    </source>
</evidence>
<dbReference type="PANTHER" id="PTHR30616:SF2">
    <property type="entry name" value="PURINE NUCLEOSIDE PHOSPHORYLASE LACC1"/>
    <property type="match status" value="1"/>
</dbReference>
<evidence type="ECO:0000313" key="11">
    <source>
        <dbReference type="EMBL" id="AFY03344.1"/>
    </source>
</evidence>
<gene>
    <name evidence="11" type="ORF">Bdt_3670</name>
</gene>
<dbReference type="HOGENOM" id="CLU_065784_2_0_7"/>
<dbReference type="PANTHER" id="PTHR30616">
    <property type="entry name" value="UNCHARACTERIZED PROTEIN YFIH"/>
    <property type="match status" value="1"/>
</dbReference>
<dbReference type="KEGG" id="bbat:Bdt_3670"/>
<dbReference type="CDD" id="cd16833">
    <property type="entry name" value="YfiH"/>
    <property type="match status" value="1"/>
</dbReference>
<keyword evidence="3" id="KW-0808">Transferase</keyword>
<dbReference type="InterPro" id="IPR011324">
    <property type="entry name" value="Cytotoxic_necrot_fac-like_cat"/>
</dbReference>
<comment type="similarity">
    <text evidence="2 10">Belongs to the purine nucleoside phosphorylase YfiH/LACC1 family.</text>
</comment>
<dbReference type="SUPFAM" id="SSF64438">
    <property type="entry name" value="CNF1/YfiH-like putative cysteine hydrolases"/>
    <property type="match status" value="1"/>
</dbReference>
<accession>K7ZCM9</accession>
<dbReference type="STRING" id="1069642.Bdt_3670"/>
<evidence type="ECO:0000256" key="6">
    <source>
        <dbReference type="ARBA" id="ARBA00022833"/>
    </source>
</evidence>
<evidence type="ECO:0000256" key="8">
    <source>
        <dbReference type="ARBA" id="ARBA00048968"/>
    </source>
</evidence>
<comment type="catalytic activity">
    <reaction evidence="8">
        <text>adenosine + phosphate = alpha-D-ribose 1-phosphate + adenine</text>
        <dbReference type="Rhea" id="RHEA:27642"/>
        <dbReference type="ChEBI" id="CHEBI:16335"/>
        <dbReference type="ChEBI" id="CHEBI:16708"/>
        <dbReference type="ChEBI" id="CHEBI:43474"/>
        <dbReference type="ChEBI" id="CHEBI:57720"/>
        <dbReference type="EC" id="2.4.2.1"/>
    </reaction>
    <physiologicalReaction direction="left-to-right" evidence="8">
        <dbReference type="Rhea" id="RHEA:27643"/>
    </physiologicalReaction>
</comment>
<dbReference type="NCBIfam" id="TIGR00726">
    <property type="entry name" value="peptidoglycan editing factor PgeF"/>
    <property type="match status" value="1"/>
</dbReference>
<dbReference type="GO" id="GO:0017061">
    <property type="term" value="F:S-methyl-5-thioadenosine phosphorylase activity"/>
    <property type="evidence" value="ECO:0007669"/>
    <property type="project" value="UniProtKB-EC"/>
</dbReference>
<keyword evidence="4" id="KW-0479">Metal-binding</keyword>
<evidence type="ECO:0000256" key="1">
    <source>
        <dbReference type="ARBA" id="ARBA00000553"/>
    </source>
</evidence>
<comment type="catalytic activity">
    <reaction evidence="7">
        <text>adenosine + H2O + H(+) = inosine + NH4(+)</text>
        <dbReference type="Rhea" id="RHEA:24408"/>
        <dbReference type="ChEBI" id="CHEBI:15377"/>
        <dbReference type="ChEBI" id="CHEBI:15378"/>
        <dbReference type="ChEBI" id="CHEBI:16335"/>
        <dbReference type="ChEBI" id="CHEBI:17596"/>
        <dbReference type="ChEBI" id="CHEBI:28938"/>
        <dbReference type="EC" id="3.5.4.4"/>
    </reaction>
    <physiologicalReaction direction="left-to-right" evidence="7">
        <dbReference type="Rhea" id="RHEA:24409"/>
    </physiologicalReaction>
</comment>
<reference evidence="11 12" key="1">
    <citation type="journal article" date="2012" name="BMC Genomics">
        <title>Genome analysis of a simultaneously predatory and prey-independent, novel Bdellovibrio bacteriovorus from the River Tiber, supports in silico predictions of both ancient and recent lateral gene transfer from diverse bacteria.</title>
        <authorList>
            <person name="Hobley L."/>
            <person name="Lerner T.R."/>
            <person name="Williams L.E."/>
            <person name="Lambert C."/>
            <person name="Till R."/>
            <person name="Milner D.S."/>
            <person name="Basford S.M."/>
            <person name="Capeness M.J."/>
            <person name="Fenton A.K."/>
            <person name="Atterbury R.J."/>
            <person name="Harris M.A."/>
            <person name="Sockett R.E."/>
        </authorList>
    </citation>
    <scope>NUCLEOTIDE SEQUENCE [LARGE SCALE GENOMIC DNA]</scope>
    <source>
        <strain evidence="11 12">Tiberius</strain>
    </source>
</reference>
<dbReference type="GO" id="GO:0016787">
    <property type="term" value="F:hydrolase activity"/>
    <property type="evidence" value="ECO:0007669"/>
    <property type="project" value="UniProtKB-KW"/>
</dbReference>
<dbReference type="PATRIC" id="fig|1069642.3.peg.3630"/>
<dbReference type="Proteomes" id="UP000010074">
    <property type="component" value="Chromosome"/>
</dbReference>
<dbReference type="RefSeq" id="WP_015092746.1">
    <property type="nucleotide sequence ID" value="NC_019567.1"/>
</dbReference>
<evidence type="ECO:0000256" key="9">
    <source>
        <dbReference type="ARBA" id="ARBA00049893"/>
    </source>
</evidence>
<keyword evidence="5" id="KW-0378">Hydrolase</keyword>
<keyword evidence="6" id="KW-0862">Zinc</keyword>
<evidence type="ECO:0000256" key="3">
    <source>
        <dbReference type="ARBA" id="ARBA00022679"/>
    </source>
</evidence>
<dbReference type="InterPro" id="IPR003730">
    <property type="entry name" value="Cu_polyphenol_OxRdtase"/>
</dbReference>
<dbReference type="EMBL" id="CP002930">
    <property type="protein sequence ID" value="AFY03344.1"/>
    <property type="molecule type" value="Genomic_DNA"/>
</dbReference>
<comment type="catalytic activity">
    <reaction evidence="1">
        <text>inosine + phosphate = alpha-D-ribose 1-phosphate + hypoxanthine</text>
        <dbReference type="Rhea" id="RHEA:27646"/>
        <dbReference type="ChEBI" id="CHEBI:17368"/>
        <dbReference type="ChEBI" id="CHEBI:17596"/>
        <dbReference type="ChEBI" id="CHEBI:43474"/>
        <dbReference type="ChEBI" id="CHEBI:57720"/>
        <dbReference type="EC" id="2.4.2.1"/>
    </reaction>
    <physiologicalReaction direction="left-to-right" evidence="1">
        <dbReference type="Rhea" id="RHEA:27647"/>
    </physiologicalReaction>
</comment>